<evidence type="ECO:0000313" key="2">
    <source>
        <dbReference type="Proteomes" id="UP000324800"/>
    </source>
</evidence>
<reference evidence="1 2" key="1">
    <citation type="submission" date="2019-03" db="EMBL/GenBank/DDBJ databases">
        <title>Single cell metagenomics reveals metabolic interactions within the superorganism composed of flagellate Streblomastix strix and complex community of Bacteroidetes bacteria on its surface.</title>
        <authorList>
            <person name="Treitli S.C."/>
            <person name="Kolisko M."/>
            <person name="Husnik F."/>
            <person name="Keeling P."/>
            <person name="Hampl V."/>
        </authorList>
    </citation>
    <scope>NUCLEOTIDE SEQUENCE [LARGE SCALE GENOMIC DNA]</scope>
    <source>
        <strain evidence="1">ST1C</strain>
    </source>
</reference>
<dbReference type="EMBL" id="SNRW01001540">
    <property type="protein sequence ID" value="KAA6396008.1"/>
    <property type="molecule type" value="Genomic_DNA"/>
</dbReference>
<comment type="caution">
    <text evidence="1">The sequence shown here is derived from an EMBL/GenBank/DDBJ whole genome shotgun (WGS) entry which is preliminary data.</text>
</comment>
<evidence type="ECO:0000313" key="1">
    <source>
        <dbReference type="EMBL" id="KAA6396008.1"/>
    </source>
</evidence>
<organism evidence="1 2">
    <name type="scientific">Streblomastix strix</name>
    <dbReference type="NCBI Taxonomy" id="222440"/>
    <lineage>
        <taxon>Eukaryota</taxon>
        <taxon>Metamonada</taxon>
        <taxon>Preaxostyla</taxon>
        <taxon>Oxymonadida</taxon>
        <taxon>Streblomastigidae</taxon>
        <taxon>Streblomastix</taxon>
    </lineage>
</organism>
<sequence length="145" mass="15523">MSDKKNSLLAAAVGTFLTDNASSHCTQIHAFATTLRCGNFWLVEAGILAGHAGISKLSIEQIVAHIIDAAQKSASLLSIANSFRACAITTVVQNGKLIAQFFQESIDRVIKAIQADNAAVPVPLVDPKRRRRVSKFGPLNVTPKK</sequence>
<protein>
    <submittedName>
        <fullName evidence="1">Uncharacterized protein</fullName>
    </submittedName>
</protein>
<proteinExistence type="predicted"/>
<accession>A0A5J4WMJ6</accession>
<dbReference type="AlphaFoldDB" id="A0A5J4WMJ6"/>
<name>A0A5J4WMJ6_9EUKA</name>
<dbReference type="Proteomes" id="UP000324800">
    <property type="component" value="Unassembled WGS sequence"/>
</dbReference>
<gene>
    <name evidence="1" type="ORF">EZS28_008466</name>
</gene>